<feature type="domain" description="Laminin EGF-like" evidence="2">
    <location>
        <begin position="27"/>
        <end position="59"/>
    </location>
</feature>
<dbReference type="OrthoDB" id="10011303at2759"/>
<dbReference type="Proteomes" id="UP001152888">
    <property type="component" value="Unassembled WGS sequence"/>
</dbReference>
<evidence type="ECO:0000313" key="3">
    <source>
        <dbReference type="EMBL" id="CAH1963969.1"/>
    </source>
</evidence>
<comment type="caution">
    <text evidence="3">The sequence shown here is derived from an EMBL/GenBank/DDBJ whole genome shotgun (WGS) entry which is preliminary data.</text>
</comment>
<dbReference type="Gene3D" id="2.10.25.10">
    <property type="entry name" value="Laminin"/>
    <property type="match status" value="1"/>
</dbReference>
<evidence type="ECO:0000256" key="1">
    <source>
        <dbReference type="SAM" id="Coils"/>
    </source>
</evidence>
<dbReference type="CDD" id="cd00055">
    <property type="entry name" value="EGF_Lam"/>
    <property type="match status" value="1"/>
</dbReference>
<organism evidence="3 4">
    <name type="scientific">Acanthoscelides obtectus</name>
    <name type="common">Bean weevil</name>
    <name type="synonym">Bruchus obtectus</name>
    <dbReference type="NCBI Taxonomy" id="200917"/>
    <lineage>
        <taxon>Eukaryota</taxon>
        <taxon>Metazoa</taxon>
        <taxon>Ecdysozoa</taxon>
        <taxon>Arthropoda</taxon>
        <taxon>Hexapoda</taxon>
        <taxon>Insecta</taxon>
        <taxon>Pterygota</taxon>
        <taxon>Neoptera</taxon>
        <taxon>Endopterygota</taxon>
        <taxon>Coleoptera</taxon>
        <taxon>Polyphaga</taxon>
        <taxon>Cucujiformia</taxon>
        <taxon>Chrysomeloidea</taxon>
        <taxon>Chrysomelidae</taxon>
        <taxon>Bruchinae</taxon>
        <taxon>Bruchini</taxon>
        <taxon>Acanthoscelides</taxon>
    </lineage>
</organism>
<keyword evidence="1" id="KW-0175">Coiled coil</keyword>
<dbReference type="Pfam" id="PF00053">
    <property type="entry name" value="EGF_laminin"/>
    <property type="match status" value="1"/>
</dbReference>
<gene>
    <name evidence="3" type="ORF">ACAOBT_LOCUS5522</name>
</gene>
<evidence type="ECO:0000259" key="2">
    <source>
        <dbReference type="PROSITE" id="PS01248"/>
    </source>
</evidence>
<dbReference type="GO" id="GO:0048513">
    <property type="term" value="P:animal organ development"/>
    <property type="evidence" value="ECO:0007669"/>
    <property type="project" value="UniProtKB-ARBA"/>
</dbReference>
<reference evidence="3" key="1">
    <citation type="submission" date="2022-03" db="EMBL/GenBank/DDBJ databases">
        <authorList>
            <person name="Sayadi A."/>
        </authorList>
    </citation>
    <scope>NUCLEOTIDE SEQUENCE</scope>
</reference>
<protein>
    <recommendedName>
        <fullName evidence="2">Laminin EGF-like domain-containing protein</fullName>
    </recommendedName>
</protein>
<accession>A0A9P0P3J5</accession>
<name>A0A9P0P3J5_ACAOB</name>
<dbReference type="PROSITE" id="PS01248">
    <property type="entry name" value="EGF_LAM_1"/>
    <property type="match status" value="1"/>
</dbReference>
<dbReference type="InterPro" id="IPR002049">
    <property type="entry name" value="LE_dom"/>
</dbReference>
<evidence type="ECO:0000313" key="4">
    <source>
        <dbReference type="Proteomes" id="UP001152888"/>
    </source>
</evidence>
<sequence length="182" mass="20589">MFHFFLACGCKSEYSLGFGCNAQTGQCECLQGVVGEKCDQCPYRWAFVPEVGCHACDSCHHALLNDTDELAAMIDPVIFEFDLKDIDPKQISLDETIQELESLEQDTKNLNRKSNYSLENSEQLKNKSDELKDTLEILLDDINTIEDVATMTIDDINTITMQLTKETGKHPRTSNTFSYENN</sequence>
<feature type="coiled-coil region" evidence="1">
    <location>
        <begin position="93"/>
        <end position="141"/>
    </location>
</feature>
<dbReference type="GO" id="GO:0048731">
    <property type="term" value="P:system development"/>
    <property type="evidence" value="ECO:0007669"/>
    <property type="project" value="UniProtKB-ARBA"/>
</dbReference>
<keyword evidence="4" id="KW-1185">Reference proteome</keyword>
<proteinExistence type="predicted"/>
<dbReference type="EMBL" id="CAKOFQ010006712">
    <property type="protein sequence ID" value="CAH1963969.1"/>
    <property type="molecule type" value="Genomic_DNA"/>
</dbReference>
<dbReference type="AlphaFoldDB" id="A0A9P0P3J5"/>